<dbReference type="EMBL" id="MFTS01000008">
    <property type="protein sequence ID" value="OGI67878.1"/>
    <property type="molecule type" value="Genomic_DNA"/>
</dbReference>
<dbReference type="Pfam" id="PF01925">
    <property type="entry name" value="TauE"/>
    <property type="match status" value="1"/>
</dbReference>
<dbReference type="InterPro" id="IPR002781">
    <property type="entry name" value="TM_pro_TauE-like"/>
</dbReference>
<organism evidence="9 10">
    <name type="scientific">Candidatus Nomurabacteria bacterium RIFCSPHIGHO2_01_FULL_42_15</name>
    <dbReference type="NCBI Taxonomy" id="1801742"/>
    <lineage>
        <taxon>Bacteria</taxon>
        <taxon>Candidatus Nomuraibacteriota</taxon>
    </lineage>
</organism>
<dbReference type="GO" id="GO:0005886">
    <property type="term" value="C:plasma membrane"/>
    <property type="evidence" value="ECO:0007669"/>
    <property type="project" value="UniProtKB-SubCell"/>
</dbReference>
<dbReference type="AlphaFoldDB" id="A0A1F6VE71"/>
<dbReference type="PANTHER" id="PTHR30269:SF0">
    <property type="entry name" value="MEMBRANE TRANSPORTER PROTEIN YFCA-RELATED"/>
    <property type="match status" value="1"/>
</dbReference>
<feature type="transmembrane region" description="Helical" evidence="8">
    <location>
        <begin position="227"/>
        <end position="245"/>
    </location>
</feature>
<evidence type="ECO:0000256" key="4">
    <source>
        <dbReference type="ARBA" id="ARBA00022475"/>
    </source>
</evidence>
<evidence type="ECO:0000256" key="7">
    <source>
        <dbReference type="ARBA" id="ARBA00023136"/>
    </source>
</evidence>
<comment type="subcellular location">
    <subcellularLocation>
        <location evidence="1 8">Cell membrane</location>
        <topology evidence="1 8">Multi-pass membrane protein</topology>
    </subcellularLocation>
</comment>
<gene>
    <name evidence="9" type="ORF">A2738_03300</name>
</gene>
<feature type="transmembrane region" description="Helical" evidence="8">
    <location>
        <begin position="97"/>
        <end position="115"/>
    </location>
</feature>
<keyword evidence="6 8" id="KW-1133">Transmembrane helix</keyword>
<proteinExistence type="inferred from homology"/>
<keyword evidence="5 8" id="KW-0812">Transmembrane</keyword>
<dbReference type="InterPro" id="IPR052017">
    <property type="entry name" value="TSUP"/>
</dbReference>
<accession>A0A1F6VE71</accession>
<dbReference type="PANTHER" id="PTHR30269">
    <property type="entry name" value="TRANSMEMBRANE PROTEIN YFCA"/>
    <property type="match status" value="1"/>
</dbReference>
<evidence type="ECO:0000313" key="9">
    <source>
        <dbReference type="EMBL" id="OGI67878.1"/>
    </source>
</evidence>
<comment type="similarity">
    <text evidence="2 8">Belongs to the 4-toluene sulfonate uptake permease (TSUP) (TC 2.A.102) family.</text>
</comment>
<keyword evidence="3" id="KW-0813">Transport</keyword>
<dbReference type="Proteomes" id="UP000178235">
    <property type="component" value="Unassembled WGS sequence"/>
</dbReference>
<evidence type="ECO:0000256" key="2">
    <source>
        <dbReference type="ARBA" id="ARBA00009142"/>
    </source>
</evidence>
<evidence type="ECO:0000256" key="1">
    <source>
        <dbReference type="ARBA" id="ARBA00004651"/>
    </source>
</evidence>
<sequence>MELVIIFVTTLIASLLSSMSGGGTAIINIPVFLSLGFSVPLALATISLNNVFWVLLASRNYLKGRNIDWKFIILFSAIGVIGSYISIQFVTGISTRTYQLLVGPLLLALVAYTYLKRDLGLQQQKVYSKTRQMLAYPFALLLGFYESAFAAGNAILFSIVSFYTKGFDFISALGYYYAVAFAWVLISALLLICKGYYDLKIMPVAIAGSVVGAYIGSKYGRYKGNKFIKITFVVIGGILGFKLLFGL</sequence>
<protein>
    <recommendedName>
        <fullName evidence="8">Probable membrane transporter protein</fullName>
    </recommendedName>
</protein>
<keyword evidence="4 8" id="KW-1003">Cell membrane</keyword>
<evidence type="ECO:0000313" key="10">
    <source>
        <dbReference type="Proteomes" id="UP000178235"/>
    </source>
</evidence>
<name>A0A1F6VE71_9BACT</name>
<evidence type="ECO:0000256" key="5">
    <source>
        <dbReference type="ARBA" id="ARBA00022692"/>
    </source>
</evidence>
<feature type="transmembrane region" description="Helical" evidence="8">
    <location>
        <begin position="136"/>
        <end position="163"/>
    </location>
</feature>
<feature type="transmembrane region" description="Helical" evidence="8">
    <location>
        <begin position="69"/>
        <end position="91"/>
    </location>
</feature>
<keyword evidence="7 8" id="KW-0472">Membrane</keyword>
<evidence type="ECO:0000256" key="3">
    <source>
        <dbReference type="ARBA" id="ARBA00022448"/>
    </source>
</evidence>
<comment type="caution">
    <text evidence="9">The sequence shown here is derived from an EMBL/GenBank/DDBJ whole genome shotgun (WGS) entry which is preliminary data.</text>
</comment>
<evidence type="ECO:0000256" key="6">
    <source>
        <dbReference type="ARBA" id="ARBA00022989"/>
    </source>
</evidence>
<reference evidence="9 10" key="1">
    <citation type="journal article" date="2016" name="Nat. Commun.">
        <title>Thousands of microbial genomes shed light on interconnected biogeochemical processes in an aquifer system.</title>
        <authorList>
            <person name="Anantharaman K."/>
            <person name="Brown C.T."/>
            <person name="Hug L.A."/>
            <person name="Sharon I."/>
            <person name="Castelle C.J."/>
            <person name="Probst A.J."/>
            <person name="Thomas B.C."/>
            <person name="Singh A."/>
            <person name="Wilkins M.J."/>
            <person name="Karaoz U."/>
            <person name="Brodie E.L."/>
            <person name="Williams K.H."/>
            <person name="Hubbard S.S."/>
            <person name="Banfield J.F."/>
        </authorList>
    </citation>
    <scope>NUCLEOTIDE SEQUENCE [LARGE SCALE GENOMIC DNA]</scope>
</reference>
<evidence type="ECO:0000256" key="8">
    <source>
        <dbReference type="RuleBase" id="RU363041"/>
    </source>
</evidence>
<feature type="transmembrane region" description="Helical" evidence="8">
    <location>
        <begin position="175"/>
        <end position="193"/>
    </location>
</feature>
<feature type="transmembrane region" description="Helical" evidence="8">
    <location>
        <begin position="35"/>
        <end position="57"/>
    </location>
</feature>